<organism evidence="6 7">
    <name type="scientific">Anaeromyces robustus</name>
    <dbReference type="NCBI Taxonomy" id="1754192"/>
    <lineage>
        <taxon>Eukaryota</taxon>
        <taxon>Fungi</taxon>
        <taxon>Fungi incertae sedis</taxon>
        <taxon>Chytridiomycota</taxon>
        <taxon>Chytridiomycota incertae sedis</taxon>
        <taxon>Neocallimastigomycetes</taxon>
        <taxon>Neocallimastigales</taxon>
        <taxon>Neocallimastigaceae</taxon>
        <taxon>Anaeromyces</taxon>
    </lineage>
</organism>
<sequence length="114" mass="14005">MPKKRLNPFSPEVKSLLKTYYYFSDHIQYPSYLDKSDLARFTGLSMTQVNCWFNNARRRYGRRNLYYYFAKEYPIYLREFSGCSERIIIKINHWMAKKITQYKTLISFNYDLLY</sequence>
<comment type="subcellular location">
    <subcellularLocation>
        <location evidence="4">Nucleus</location>
    </subcellularLocation>
</comment>
<dbReference type="CDD" id="cd00086">
    <property type="entry name" value="homeodomain"/>
    <property type="match status" value="1"/>
</dbReference>
<dbReference type="OrthoDB" id="5399138at2759"/>
<keyword evidence="2 4" id="KW-0371">Homeobox</keyword>
<dbReference type="InterPro" id="IPR001356">
    <property type="entry name" value="HD"/>
</dbReference>
<dbReference type="InterPro" id="IPR009057">
    <property type="entry name" value="Homeodomain-like_sf"/>
</dbReference>
<dbReference type="STRING" id="1754192.A0A1Y1WDW4"/>
<evidence type="ECO:0000256" key="4">
    <source>
        <dbReference type="PROSITE-ProRule" id="PRU00108"/>
    </source>
</evidence>
<evidence type="ECO:0000313" key="7">
    <source>
        <dbReference type="Proteomes" id="UP000193944"/>
    </source>
</evidence>
<dbReference type="PROSITE" id="PS50071">
    <property type="entry name" value="HOMEOBOX_2"/>
    <property type="match status" value="1"/>
</dbReference>
<dbReference type="GO" id="GO:0003677">
    <property type="term" value="F:DNA binding"/>
    <property type="evidence" value="ECO:0007669"/>
    <property type="project" value="UniProtKB-UniRule"/>
</dbReference>
<dbReference type="AlphaFoldDB" id="A0A1Y1WDW4"/>
<evidence type="ECO:0000259" key="5">
    <source>
        <dbReference type="PROSITE" id="PS50071"/>
    </source>
</evidence>
<name>A0A1Y1WDW4_9FUNG</name>
<reference evidence="6 7" key="1">
    <citation type="submission" date="2016-08" db="EMBL/GenBank/DDBJ databases">
        <title>A Parts List for Fungal Cellulosomes Revealed by Comparative Genomics.</title>
        <authorList>
            <consortium name="DOE Joint Genome Institute"/>
            <person name="Haitjema C.H."/>
            <person name="Gilmore S.P."/>
            <person name="Henske J.K."/>
            <person name="Solomon K.V."/>
            <person name="De Groot R."/>
            <person name="Kuo A."/>
            <person name="Mondo S.J."/>
            <person name="Salamov A.A."/>
            <person name="Labutti K."/>
            <person name="Zhao Z."/>
            <person name="Chiniquy J."/>
            <person name="Barry K."/>
            <person name="Brewer H.M."/>
            <person name="Purvine S.O."/>
            <person name="Wright A.T."/>
            <person name="Boxma B."/>
            <person name="Van Alen T."/>
            <person name="Hackstein J.H."/>
            <person name="Baker S.E."/>
            <person name="Grigoriev I.V."/>
            <person name="O'Malley M.A."/>
        </authorList>
    </citation>
    <scope>NUCLEOTIDE SEQUENCE [LARGE SCALE GENOMIC DNA]</scope>
    <source>
        <strain evidence="6 7">S4</strain>
    </source>
</reference>
<gene>
    <name evidence="6" type="ORF">BCR32DRAFT_250083</name>
</gene>
<keyword evidence="3 4" id="KW-0539">Nucleus</keyword>
<comment type="caution">
    <text evidence="6">The sequence shown here is derived from an EMBL/GenBank/DDBJ whole genome shotgun (WGS) entry which is preliminary data.</text>
</comment>
<evidence type="ECO:0000256" key="1">
    <source>
        <dbReference type="ARBA" id="ARBA00023125"/>
    </source>
</evidence>
<dbReference type="InterPro" id="IPR008422">
    <property type="entry name" value="KN_HD"/>
</dbReference>
<dbReference type="Proteomes" id="UP000193944">
    <property type="component" value="Unassembled WGS sequence"/>
</dbReference>
<keyword evidence="7" id="KW-1185">Reference proteome</keyword>
<dbReference type="Pfam" id="PF05920">
    <property type="entry name" value="Homeobox_KN"/>
    <property type="match status" value="1"/>
</dbReference>
<feature type="domain" description="Homeobox" evidence="5">
    <location>
        <begin position="1"/>
        <end position="63"/>
    </location>
</feature>
<dbReference type="SMART" id="SM00389">
    <property type="entry name" value="HOX"/>
    <property type="match status" value="1"/>
</dbReference>
<dbReference type="SUPFAM" id="SSF46689">
    <property type="entry name" value="Homeodomain-like"/>
    <property type="match status" value="1"/>
</dbReference>
<proteinExistence type="predicted"/>
<accession>A0A1Y1WDW4</accession>
<feature type="DNA-binding region" description="Homeobox" evidence="4">
    <location>
        <begin position="3"/>
        <end position="64"/>
    </location>
</feature>
<protein>
    <recommendedName>
        <fullName evidence="5">Homeobox domain-containing protein</fullName>
    </recommendedName>
</protein>
<evidence type="ECO:0000256" key="2">
    <source>
        <dbReference type="ARBA" id="ARBA00023155"/>
    </source>
</evidence>
<dbReference type="GO" id="GO:0005634">
    <property type="term" value="C:nucleus"/>
    <property type="evidence" value="ECO:0007669"/>
    <property type="project" value="UniProtKB-SubCell"/>
</dbReference>
<evidence type="ECO:0000313" key="6">
    <source>
        <dbReference type="EMBL" id="ORX71713.1"/>
    </source>
</evidence>
<dbReference type="GO" id="GO:0006355">
    <property type="term" value="P:regulation of DNA-templated transcription"/>
    <property type="evidence" value="ECO:0007669"/>
    <property type="project" value="InterPro"/>
</dbReference>
<evidence type="ECO:0000256" key="3">
    <source>
        <dbReference type="ARBA" id="ARBA00023242"/>
    </source>
</evidence>
<dbReference type="EMBL" id="MCFG01000400">
    <property type="protein sequence ID" value="ORX71713.1"/>
    <property type="molecule type" value="Genomic_DNA"/>
</dbReference>
<dbReference type="Gene3D" id="1.10.10.60">
    <property type="entry name" value="Homeodomain-like"/>
    <property type="match status" value="1"/>
</dbReference>
<reference evidence="6 7" key="2">
    <citation type="submission" date="2016-08" db="EMBL/GenBank/DDBJ databases">
        <title>Pervasive Adenine N6-methylation of Active Genes in Fungi.</title>
        <authorList>
            <consortium name="DOE Joint Genome Institute"/>
            <person name="Mondo S.J."/>
            <person name="Dannebaum R.O."/>
            <person name="Kuo R.C."/>
            <person name="Labutti K."/>
            <person name="Haridas S."/>
            <person name="Kuo A."/>
            <person name="Salamov A."/>
            <person name="Ahrendt S.R."/>
            <person name="Lipzen A."/>
            <person name="Sullivan W."/>
            <person name="Andreopoulos W.B."/>
            <person name="Clum A."/>
            <person name="Lindquist E."/>
            <person name="Daum C."/>
            <person name="Ramamoorthy G.K."/>
            <person name="Gryganskyi A."/>
            <person name="Culley D."/>
            <person name="Magnuson J.K."/>
            <person name="James T.Y."/>
            <person name="O'Malley M.A."/>
            <person name="Stajich J.E."/>
            <person name="Spatafora J.W."/>
            <person name="Visel A."/>
            <person name="Grigoriev I.V."/>
        </authorList>
    </citation>
    <scope>NUCLEOTIDE SEQUENCE [LARGE SCALE GENOMIC DNA]</scope>
    <source>
        <strain evidence="6 7">S4</strain>
    </source>
</reference>
<keyword evidence="1 4" id="KW-0238">DNA-binding</keyword>